<dbReference type="EMBL" id="JANPWB010000002">
    <property type="protein sequence ID" value="KAJ1210417.1"/>
    <property type="molecule type" value="Genomic_DNA"/>
</dbReference>
<sequence length="120" mass="12735">MNVASLAPPLLRGACSARCNPHRAEGGHRASGCESPRLSRLLFSAQQPFPSPARESTGTPPLTPPPGTLRRGILSPSGKEKPMNRHGSRQPCVRSQEGVSAPAKPVLAALFTCVRCHHRA</sequence>
<protein>
    <recommendedName>
        <fullName evidence="4">Secreted protein</fullName>
    </recommendedName>
</protein>
<dbReference type="AlphaFoldDB" id="A0AAV7WCE8"/>
<gene>
    <name evidence="2" type="ORF">NDU88_005781</name>
</gene>
<organism evidence="2 3">
    <name type="scientific">Pleurodeles waltl</name>
    <name type="common">Iberian ribbed newt</name>
    <dbReference type="NCBI Taxonomy" id="8319"/>
    <lineage>
        <taxon>Eukaryota</taxon>
        <taxon>Metazoa</taxon>
        <taxon>Chordata</taxon>
        <taxon>Craniata</taxon>
        <taxon>Vertebrata</taxon>
        <taxon>Euteleostomi</taxon>
        <taxon>Amphibia</taxon>
        <taxon>Batrachia</taxon>
        <taxon>Caudata</taxon>
        <taxon>Salamandroidea</taxon>
        <taxon>Salamandridae</taxon>
        <taxon>Pleurodelinae</taxon>
        <taxon>Pleurodeles</taxon>
    </lineage>
</organism>
<evidence type="ECO:0000313" key="3">
    <source>
        <dbReference type="Proteomes" id="UP001066276"/>
    </source>
</evidence>
<keyword evidence="3" id="KW-1185">Reference proteome</keyword>
<comment type="caution">
    <text evidence="2">The sequence shown here is derived from an EMBL/GenBank/DDBJ whole genome shotgun (WGS) entry which is preliminary data.</text>
</comment>
<name>A0AAV7WCE8_PLEWA</name>
<evidence type="ECO:0000256" key="1">
    <source>
        <dbReference type="SAM" id="MobiDB-lite"/>
    </source>
</evidence>
<evidence type="ECO:0000313" key="2">
    <source>
        <dbReference type="EMBL" id="KAJ1210417.1"/>
    </source>
</evidence>
<proteinExistence type="predicted"/>
<reference evidence="2" key="1">
    <citation type="journal article" date="2022" name="bioRxiv">
        <title>Sequencing and chromosome-scale assembly of the giantPleurodeles waltlgenome.</title>
        <authorList>
            <person name="Brown T."/>
            <person name="Elewa A."/>
            <person name="Iarovenko S."/>
            <person name="Subramanian E."/>
            <person name="Araus A.J."/>
            <person name="Petzold A."/>
            <person name="Susuki M."/>
            <person name="Suzuki K.-i.T."/>
            <person name="Hayashi T."/>
            <person name="Toyoda A."/>
            <person name="Oliveira C."/>
            <person name="Osipova E."/>
            <person name="Leigh N.D."/>
            <person name="Simon A."/>
            <person name="Yun M.H."/>
        </authorList>
    </citation>
    <scope>NUCLEOTIDE SEQUENCE</scope>
    <source>
        <strain evidence="2">20211129_DDA</strain>
        <tissue evidence="2">Liver</tissue>
    </source>
</reference>
<feature type="region of interest" description="Disordered" evidence="1">
    <location>
        <begin position="44"/>
        <end position="101"/>
    </location>
</feature>
<evidence type="ECO:0008006" key="4">
    <source>
        <dbReference type="Google" id="ProtNLM"/>
    </source>
</evidence>
<dbReference type="Proteomes" id="UP001066276">
    <property type="component" value="Chromosome 1_2"/>
</dbReference>
<accession>A0AAV7WCE8</accession>